<dbReference type="PROSITE" id="PS50889">
    <property type="entry name" value="S4"/>
    <property type="match status" value="1"/>
</dbReference>
<dbReference type="GO" id="GO:0140098">
    <property type="term" value="F:catalytic activity, acting on RNA"/>
    <property type="evidence" value="ECO:0007669"/>
    <property type="project" value="UniProtKB-ARBA"/>
</dbReference>
<organism evidence="3 4">
    <name type="scientific">Williamwhitmania taraxaci</name>
    <dbReference type="NCBI Taxonomy" id="1640674"/>
    <lineage>
        <taxon>Bacteria</taxon>
        <taxon>Pseudomonadati</taxon>
        <taxon>Bacteroidota</taxon>
        <taxon>Bacteroidia</taxon>
        <taxon>Bacteroidales</taxon>
        <taxon>Williamwhitmaniaceae</taxon>
        <taxon>Williamwhitmania</taxon>
    </lineage>
</organism>
<dbReference type="OrthoDB" id="9796412at2"/>
<gene>
    <name evidence="3" type="ORF">SAMN05216323_11095</name>
</gene>
<dbReference type="Pfam" id="PF00849">
    <property type="entry name" value="PseudoU_synth_2"/>
    <property type="match status" value="1"/>
</dbReference>
<dbReference type="InterPro" id="IPR006224">
    <property type="entry name" value="PsdUridine_synth_RluA-like_CS"/>
</dbReference>
<keyword evidence="4" id="KW-1185">Reference proteome</keyword>
<dbReference type="GO" id="GO:0003723">
    <property type="term" value="F:RNA binding"/>
    <property type="evidence" value="ECO:0007669"/>
    <property type="project" value="UniProtKB-KW"/>
</dbReference>
<dbReference type="CDD" id="cd02869">
    <property type="entry name" value="PseudoU_synth_RluA_like"/>
    <property type="match status" value="1"/>
</dbReference>
<evidence type="ECO:0000256" key="1">
    <source>
        <dbReference type="PROSITE-ProRule" id="PRU00182"/>
    </source>
</evidence>
<dbReference type="CDD" id="cd00165">
    <property type="entry name" value="S4"/>
    <property type="match status" value="1"/>
</dbReference>
<dbReference type="GO" id="GO:0009982">
    <property type="term" value="F:pseudouridine synthase activity"/>
    <property type="evidence" value="ECO:0007669"/>
    <property type="project" value="InterPro"/>
</dbReference>
<reference evidence="3 4" key="1">
    <citation type="submission" date="2016-09" db="EMBL/GenBank/DDBJ databases">
        <authorList>
            <person name="Capua I."/>
            <person name="De Benedictis P."/>
            <person name="Joannis T."/>
            <person name="Lombin L.H."/>
            <person name="Cattoli G."/>
        </authorList>
    </citation>
    <scope>NUCLEOTIDE SEQUENCE [LARGE SCALE GENOMIC DNA]</scope>
    <source>
        <strain evidence="3 4">A7P-90m</strain>
    </source>
</reference>
<dbReference type="RefSeq" id="WP_092440956.1">
    <property type="nucleotide sequence ID" value="NZ_FMYP01000109.1"/>
</dbReference>
<accession>A0A1G6T130</accession>
<evidence type="ECO:0000259" key="2">
    <source>
        <dbReference type="Pfam" id="PF00849"/>
    </source>
</evidence>
<evidence type="ECO:0000313" key="3">
    <source>
        <dbReference type="EMBL" id="SDD22870.1"/>
    </source>
</evidence>
<dbReference type="GO" id="GO:0006396">
    <property type="term" value="P:RNA processing"/>
    <property type="evidence" value="ECO:0007669"/>
    <property type="project" value="UniProtKB-ARBA"/>
</dbReference>
<keyword evidence="1" id="KW-0694">RNA-binding</keyword>
<dbReference type="InterPro" id="IPR050188">
    <property type="entry name" value="RluA_PseudoU_synthase"/>
</dbReference>
<dbReference type="Gene3D" id="3.30.2350.10">
    <property type="entry name" value="Pseudouridine synthase"/>
    <property type="match status" value="1"/>
</dbReference>
<feature type="domain" description="Pseudouridine synthase RsuA/RluA-like" evidence="2">
    <location>
        <begin position="80"/>
        <end position="231"/>
    </location>
</feature>
<dbReference type="PROSITE" id="PS01129">
    <property type="entry name" value="PSI_RLU"/>
    <property type="match status" value="1"/>
</dbReference>
<dbReference type="EMBL" id="FMYP01000109">
    <property type="protein sequence ID" value="SDD22870.1"/>
    <property type="molecule type" value="Genomic_DNA"/>
</dbReference>
<evidence type="ECO:0000313" key="4">
    <source>
        <dbReference type="Proteomes" id="UP000199452"/>
    </source>
</evidence>
<protein>
    <submittedName>
        <fullName evidence="3">23S rRNA pseudouridine1911/1915/1917 synthase</fullName>
    </submittedName>
</protein>
<dbReference type="GO" id="GO:0001522">
    <property type="term" value="P:pseudouridine synthesis"/>
    <property type="evidence" value="ECO:0007669"/>
    <property type="project" value="InterPro"/>
</dbReference>
<dbReference type="InterPro" id="IPR020103">
    <property type="entry name" value="PsdUridine_synth_cat_dom_sf"/>
</dbReference>
<name>A0A1G6T130_9BACT</name>
<dbReference type="SUPFAM" id="SSF55120">
    <property type="entry name" value="Pseudouridine synthase"/>
    <property type="match status" value="1"/>
</dbReference>
<dbReference type="Proteomes" id="UP000199452">
    <property type="component" value="Unassembled WGS sequence"/>
</dbReference>
<sequence length="292" mass="33114">MKLHTDKPISLFDLVMGQLNLGSKTKGKKIVEYSTIHINGKAINNPRYMVNPGDEVTLEREGKPIRKIKAPFPILYEDDDLLIAQKPAGILTHGVGDDNWKSFFGMMASYTKEITNGKERIFIVHRLDREVTGLLILAKSEKVQEQLKNNWKSVEKYYYALVEHAPKDPEGTIESWLHEHPVSLKVYSGSESPNAKFAKTHYRTISQEGKYTLLEIKLDTGRKNQIRVHLADMGCPIVGDYRYGASAEIKRQIRLCAFSLSFPHPITGEIISAEVKLPKSFLRPGDTEEAYK</sequence>
<dbReference type="AlphaFoldDB" id="A0A1G6T130"/>
<dbReference type="InterPro" id="IPR006145">
    <property type="entry name" value="PsdUridine_synth_RsuA/RluA"/>
</dbReference>
<dbReference type="STRING" id="1640674.SAMN05216323_11095"/>
<proteinExistence type="predicted"/>
<dbReference type="PANTHER" id="PTHR21600">
    <property type="entry name" value="MITOCHONDRIAL RNA PSEUDOURIDINE SYNTHASE"/>
    <property type="match status" value="1"/>
</dbReference>
<dbReference type="SUPFAM" id="SSF55174">
    <property type="entry name" value="Alpha-L RNA-binding motif"/>
    <property type="match status" value="1"/>
</dbReference>